<feature type="region of interest" description="Disordered" evidence="1">
    <location>
        <begin position="24"/>
        <end position="51"/>
    </location>
</feature>
<organism evidence="2 3">
    <name type="scientific">Brevundimonas phage vB_BpoS-Marchewka</name>
    <dbReference type="NCBI Taxonomy" id="2948604"/>
    <lineage>
        <taxon>Viruses</taxon>
        <taxon>Duplodnaviria</taxon>
        <taxon>Heunggongvirae</taxon>
        <taxon>Uroviricota</taxon>
        <taxon>Caudoviricetes</taxon>
        <taxon>Jeanschmidtviridae</taxon>
        <taxon>Marchewkavirus</taxon>
        <taxon>Marchewkavirus marchewka</taxon>
    </lineage>
</organism>
<keyword evidence="3" id="KW-1185">Reference proteome</keyword>
<dbReference type="EMBL" id="ON529851">
    <property type="protein sequence ID" value="UTC28633.1"/>
    <property type="molecule type" value="Genomic_DNA"/>
</dbReference>
<proteinExistence type="predicted"/>
<sequence length="109" mass="11862">MFVASLKADNRQGGHVIHGYVQSHGRGDWREGQSASVWSQGGYDSDAAPNEAEARRRARARIEAMATDAAATYERQAARFPADSPGYKEAKANAAHYRAQIESGLKVID</sequence>
<evidence type="ECO:0000256" key="1">
    <source>
        <dbReference type="SAM" id="MobiDB-lite"/>
    </source>
</evidence>
<name>A0A9E7N4G9_9CAUD</name>
<evidence type="ECO:0000313" key="2">
    <source>
        <dbReference type="EMBL" id="UTC28633.1"/>
    </source>
</evidence>
<reference evidence="2" key="1">
    <citation type="submission" date="2022-04" db="EMBL/GenBank/DDBJ databases">
        <authorList>
            <person name="Friedrich I."/>
            <person name="Schneider D."/>
            <person name="Poehlein A."/>
            <person name="Hertel R."/>
            <person name="Daniel R."/>
        </authorList>
    </citation>
    <scope>NUCLEOTIDE SEQUENCE</scope>
</reference>
<accession>A0A9E7N4G9</accession>
<gene>
    <name evidence="2" type="ORF">MARCHEWKA_01200</name>
</gene>
<evidence type="ECO:0000313" key="3">
    <source>
        <dbReference type="Proteomes" id="UP001056634"/>
    </source>
</evidence>
<dbReference type="Proteomes" id="UP001056634">
    <property type="component" value="Segment"/>
</dbReference>
<protein>
    <submittedName>
        <fullName evidence="2">Uncharacterized protein</fullName>
    </submittedName>
</protein>